<dbReference type="Proteomes" id="UP000197619">
    <property type="component" value="Unassembled WGS sequence"/>
</dbReference>
<dbReference type="InterPro" id="IPR029133">
    <property type="entry name" value="OCC1"/>
</dbReference>
<name>A0A218UXH1_9PASE</name>
<reference evidence="2 3" key="1">
    <citation type="submission" date="2017-05" db="EMBL/GenBank/DDBJ databases">
        <title>Genome of assembly of the Bengalese finch, Lonchura striata domestica.</title>
        <authorList>
            <person name="Colquitt B.M."/>
            <person name="Brainard M.S."/>
        </authorList>
    </citation>
    <scope>NUCLEOTIDE SEQUENCE [LARGE SCALE GENOMIC DNA]</scope>
    <source>
        <strain evidence="2">White83orange57</strain>
    </source>
</reference>
<protein>
    <recommendedName>
        <fullName evidence="4">Overexpressed in colon carcinoma 1 protein</fullName>
    </recommendedName>
</protein>
<dbReference type="Pfam" id="PF15506">
    <property type="entry name" value="OCC1"/>
    <property type="match status" value="1"/>
</dbReference>
<evidence type="ECO:0000256" key="1">
    <source>
        <dbReference type="SAM" id="MobiDB-lite"/>
    </source>
</evidence>
<feature type="region of interest" description="Disordered" evidence="1">
    <location>
        <begin position="147"/>
        <end position="168"/>
    </location>
</feature>
<proteinExistence type="predicted"/>
<sequence>MLLIADTGFAARPCGYALANEGCPKAPVKRSFSGAVGGASPDLVLPVSATGTTKDVCPLAPGLCPCYLLKTVLSVLLRMSTASEAVTQQPVSMELLGLSEQKNPYPMMTKGGRCSAQPGLVLFAMGCSEVCRQFCILPSLLLTPSNTSKAEEKRKERRKSHTESGIDESTQAVIELGRNYGGVYVGLPSDAAAMAPSQTKAAPKVY</sequence>
<evidence type="ECO:0000313" key="3">
    <source>
        <dbReference type="Proteomes" id="UP000197619"/>
    </source>
</evidence>
<accession>A0A218UXH1</accession>
<evidence type="ECO:0000313" key="2">
    <source>
        <dbReference type="EMBL" id="OWK58316.1"/>
    </source>
</evidence>
<keyword evidence="3" id="KW-1185">Reference proteome</keyword>
<evidence type="ECO:0008006" key="4">
    <source>
        <dbReference type="Google" id="ProtNLM"/>
    </source>
</evidence>
<dbReference type="AlphaFoldDB" id="A0A218UXH1"/>
<comment type="caution">
    <text evidence="2">The sequence shown here is derived from an EMBL/GenBank/DDBJ whole genome shotgun (WGS) entry which is preliminary data.</text>
</comment>
<gene>
    <name evidence="2" type="ORF">RLOC_00003991</name>
</gene>
<dbReference type="EMBL" id="MUZQ01000103">
    <property type="protein sequence ID" value="OWK58316.1"/>
    <property type="molecule type" value="Genomic_DNA"/>
</dbReference>
<organism evidence="2 3">
    <name type="scientific">Lonchura striata</name>
    <name type="common">white-rumped munia</name>
    <dbReference type="NCBI Taxonomy" id="40157"/>
    <lineage>
        <taxon>Eukaryota</taxon>
        <taxon>Metazoa</taxon>
        <taxon>Chordata</taxon>
        <taxon>Craniata</taxon>
        <taxon>Vertebrata</taxon>
        <taxon>Euteleostomi</taxon>
        <taxon>Archelosauria</taxon>
        <taxon>Archosauria</taxon>
        <taxon>Dinosauria</taxon>
        <taxon>Saurischia</taxon>
        <taxon>Theropoda</taxon>
        <taxon>Coelurosauria</taxon>
        <taxon>Aves</taxon>
        <taxon>Neognathae</taxon>
        <taxon>Neoaves</taxon>
        <taxon>Telluraves</taxon>
        <taxon>Australaves</taxon>
        <taxon>Passeriformes</taxon>
        <taxon>Passeroidea</taxon>
        <taxon>Estrildidae</taxon>
        <taxon>Estrildinae</taxon>
        <taxon>Lonchura</taxon>
    </lineage>
</organism>